<keyword evidence="2" id="KW-1003">Cell membrane</keyword>
<feature type="domain" description="Methyl-accepting transducer" evidence="7">
    <location>
        <begin position="364"/>
        <end position="600"/>
    </location>
</feature>
<evidence type="ECO:0000259" key="8">
    <source>
        <dbReference type="PROSITE" id="PS50192"/>
    </source>
</evidence>
<dbReference type="InterPro" id="IPR004089">
    <property type="entry name" value="MCPsignal_dom"/>
</dbReference>
<dbReference type="Gene3D" id="1.10.287.950">
    <property type="entry name" value="Methyl-accepting chemotaxis protein"/>
    <property type="match status" value="1"/>
</dbReference>
<dbReference type="GO" id="GO:0005886">
    <property type="term" value="C:plasma membrane"/>
    <property type="evidence" value="ECO:0007669"/>
    <property type="project" value="UniProtKB-SubCell"/>
</dbReference>
<dbReference type="PANTHER" id="PTHR32089">
    <property type="entry name" value="METHYL-ACCEPTING CHEMOTAXIS PROTEIN MCPB"/>
    <property type="match status" value="1"/>
</dbReference>
<evidence type="ECO:0000256" key="5">
    <source>
        <dbReference type="PROSITE-ProRule" id="PRU00284"/>
    </source>
</evidence>
<dbReference type="PROSITE" id="PS50192">
    <property type="entry name" value="T_SNARE"/>
    <property type="match status" value="1"/>
</dbReference>
<dbReference type="Proteomes" id="UP001147830">
    <property type="component" value="Unassembled WGS sequence"/>
</dbReference>
<reference evidence="10" key="1">
    <citation type="journal article" date="2022" name="Front. Microbiol.">
        <title>Genome-based taxonomic rearrangement of Oceanobacter-related bacteria including the description of Thalassolituus hydrocarbonoclasticus sp. nov. and Thalassolituus pacificus sp. nov. and emended description of the genus Thalassolituus.</title>
        <authorList>
            <person name="Dong C."/>
            <person name="Wei L."/>
            <person name="Wang J."/>
            <person name="Lai Q."/>
            <person name="Huang Z."/>
            <person name="Shao Z."/>
        </authorList>
    </citation>
    <scope>NUCLEOTIDE SEQUENCE</scope>
    <source>
        <strain evidence="10">59MF3M-4</strain>
    </source>
</reference>
<evidence type="ECO:0000259" key="7">
    <source>
        <dbReference type="PROSITE" id="PS50111"/>
    </source>
</evidence>
<comment type="similarity">
    <text evidence="4">Belongs to the methyl-accepting chemotaxis (MCP) protein family.</text>
</comment>
<evidence type="ECO:0000256" key="1">
    <source>
        <dbReference type="ARBA" id="ARBA00004429"/>
    </source>
</evidence>
<dbReference type="GO" id="GO:0007165">
    <property type="term" value="P:signal transduction"/>
    <property type="evidence" value="ECO:0007669"/>
    <property type="project" value="UniProtKB-KW"/>
</dbReference>
<proteinExistence type="inferred from homology"/>
<dbReference type="Pfam" id="PF00672">
    <property type="entry name" value="HAMP"/>
    <property type="match status" value="1"/>
</dbReference>
<dbReference type="RefSeq" id="WP_260975894.1">
    <property type="nucleotide sequence ID" value="NZ_JAOANI010000015.1"/>
</dbReference>
<dbReference type="Gene3D" id="3.30.450.20">
    <property type="entry name" value="PAS domain"/>
    <property type="match status" value="1"/>
</dbReference>
<dbReference type="SUPFAM" id="SSF58104">
    <property type="entry name" value="Methyl-accepting chemotaxis protein (MCP) signaling domain"/>
    <property type="match status" value="1"/>
</dbReference>
<feature type="domain" description="T-SNARE coiled-coil homology" evidence="8">
    <location>
        <begin position="551"/>
        <end position="613"/>
    </location>
</feature>
<organism evidence="10 11">
    <name type="scientific">Thalassolituus pacificus</name>
    <dbReference type="NCBI Taxonomy" id="2975440"/>
    <lineage>
        <taxon>Bacteria</taxon>
        <taxon>Pseudomonadati</taxon>
        <taxon>Pseudomonadota</taxon>
        <taxon>Gammaproteobacteria</taxon>
        <taxon>Oceanospirillales</taxon>
        <taxon>Oceanospirillaceae</taxon>
        <taxon>Thalassolituus</taxon>
    </lineage>
</organism>
<dbReference type="PANTHER" id="PTHR32089:SF112">
    <property type="entry name" value="LYSOZYME-LIKE PROTEIN-RELATED"/>
    <property type="match status" value="1"/>
</dbReference>
<dbReference type="InterPro" id="IPR003660">
    <property type="entry name" value="HAMP_dom"/>
</dbReference>
<dbReference type="SMART" id="SM00283">
    <property type="entry name" value="MA"/>
    <property type="match status" value="1"/>
</dbReference>
<dbReference type="PROSITE" id="PS50885">
    <property type="entry name" value="HAMP"/>
    <property type="match status" value="1"/>
</dbReference>
<dbReference type="SMART" id="SM00304">
    <property type="entry name" value="HAMP"/>
    <property type="match status" value="1"/>
</dbReference>
<dbReference type="GO" id="GO:0006935">
    <property type="term" value="P:chemotaxis"/>
    <property type="evidence" value="ECO:0007669"/>
    <property type="project" value="UniProtKB-ARBA"/>
</dbReference>
<keyword evidence="11" id="KW-1185">Reference proteome</keyword>
<evidence type="ECO:0000313" key="11">
    <source>
        <dbReference type="Proteomes" id="UP001147830"/>
    </source>
</evidence>
<comment type="subcellular location">
    <subcellularLocation>
        <location evidence="1">Cell inner membrane</location>
        <topology evidence="1">Multi-pass membrane protein</topology>
    </subcellularLocation>
</comment>
<name>A0A9X2WEL1_9GAMM</name>
<dbReference type="EMBL" id="JAOANI010000015">
    <property type="protein sequence ID" value="MCT7359004.1"/>
    <property type="molecule type" value="Genomic_DNA"/>
</dbReference>
<evidence type="ECO:0000259" key="9">
    <source>
        <dbReference type="PROSITE" id="PS50885"/>
    </source>
</evidence>
<keyword evidence="6" id="KW-1133">Transmembrane helix</keyword>
<evidence type="ECO:0000313" key="10">
    <source>
        <dbReference type="EMBL" id="MCT7359004.1"/>
    </source>
</evidence>
<dbReference type="CDD" id="cd11386">
    <property type="entry name" value="MCP_signal"/>
    <property type="match status" value="1"/>
</dbReference>
<feature type="transmembrane region" description="Helical" evidence="6">
    <location>
        <begin position="283"/>
        <end position="304"/>
    </location>
</feature>
<keyword evidence="2" id="KW-0997">Cell inner membrane</keyword>
<comment type="caution">
    <text evidence="10">The sequence shown here is derived from an EMBL/GenBank/DDBJ whole genome shotgun (WGS) entry which is preliminary data.</text>
</comment>
<dbReference type="Pfam" id="PF00015">
    <property type="entry name" value="MCPsignal"/>
    <property type="match status" value="1"/>
</dbReference>
<gene>
    <name evidence="10" type="ORF">NYR02_08235</name>
</gene>
<protein>
    <submittedName>
        <fullName evidence="10">Methyl-accepting chemotaxis protein</fullName>
    </submittedName>
</protein>
<accession>A0A9X2WEL1</accession>
<reference evidence="10" key="2">
    <citation type="submission" date="2022-08" db="EMBL/GenBank/DDBJ databases">
        <authorList>
            <person name="Dong C."/>
        </authorList>
    </citation>
    <scope>NUCLEOTIDE SEQUENCE</scope>
    <source>
        <strain evidence="10">59MF3M-4</strain>
    </source>
</reference>
<sequence>MTIRQKLLLSMGGALLLSVALVVSVGIWQSRQQLETYWLGSALPANIRAIAQEIEKDLTGGITASELIADNSLMQNWIERGEPEAEWPLNREYLETVARRQKADSAHFVSALSRNYYTQKGITRKVTAENDGWFFGFLDKGLKRALQLDVDKNSGKPTLFINVRIERNGKALGISGLGIGLQEMAERIRKFRFAETGIVYLTDHDGKILIHPDLKMSGVDLAQHLPAAEAQKLLAANAGDLVEFERDGQPIIASGMQLDEVDWHLVVEVPRSEIYGALHKATLLSLTVGIVTALVFLGLIALLADRMTQPLRRITQALISIGQGGGDLTQTLKIESNDELGQLARGFNDFMESQRQMIRGILETAEQVKTYTEQIEEVVTTNHSWASEQSKLTDSVATAIYEMEATVQEVARNATETATKLENVGSDAGRIRGDMERSVTQVNSMSSDIRESADAIGQLAQQVNDIGQVIQVISAISEQTNLLALNAAIEAARAGEHGRGFAVVADEVRNLARRTQESTSEIEGIIERLQQGSQRAVKAMEAGEGATGETVSAAKRMGEALTSISDNVSDVVGLSHQVATATEEQSSVTEDISRNVQNISELSSRSSDGLTVCRQEVQELAKLAQQLAKQMMQFRL</sequence>
<dbReference type="PROSITE" id="PS50111">
    <property type="entry name" value="CHEMOTAXIS_TRANSDUC_2"/>
    <property type="match status" value="1"/>
</dbReference>
<evidence type="ECO:0000256" key="3">
    <source>
        <dbReference type="ARBA" id="ARBA00023224"/>
    </source>
</evidence>
<keyword evidence="6" id="KW-0472">Membrane</keyword>
<evidence type="ECO:0000256" key="6">
    <source>
        <dbReference type="SAM" id="Phobius"/>
    </source>
</evidence>
<dbReference type="CDD" id="cd06225">
    <property type="entry name" value="HAMP"/>
    <property type="match status" value="1"/>
</dbReference>
<dbReference type="CDD" id="cd12912">
    <property type="entry name" value="PDC2_MCP_like"/>
    <property type="match status" value="1"/>
</dbReference>
<dbReference type="AlphaFoldDB" id="A0A9X2WEL1"/>
<dbReference type="InterPro" id="IPR000727">
    <property type="entry name" value="T_SNARE_dom"/>
</dbReference>
<feature type="domain" description="HAMP" evidence="9">
    <location>
        <begin position="305"/>
        <end position="359"/>
    </location>
</feature>
<evidence type="ECO:0000256" key="2">
    <source>
        <dbReference type="ARBA" id="ARBA00022519"/>
    </source>
</evidence>
<keyword evidence="6" id="KW-0812">Transmembrane</keyword>
<evidence type="ECO:0000256" key="4">
    <source>
        <dbReference type="ARBA" id="ARBA00029447"/>
    </source>
</evidence>
<dbReference type="FunFam" id="1.10.287.950:FF:000001">
    <property type="entry name" value="Methyl-accepting chemotaxis sensory transducer"/>
    <property type="match status" value="1"/>
</dbReference>
<keyword evidence="3 5" id="KW-0807">Transducer</keyword>